<dbReference type="AlphaFoldDB" id="A0A5W7S2Y7"/>
<feature type="domain" description="Gp5/Type VI secretion system Vgr protein OB-fold" evidence="1">
    <location>
        <begin position="2"/>
        <end position="37"/>
    </location>
</feature>
<evidence type="ECO:0000313" key="3">
    <source>
        <dbReference type="EMBL" id="EBX8630634.1"/>
    </source>
</evidence>
<comment type="caution">
    <text evidence="3">The sequence shown here is derived from an EMBL/GenBank/DDBJ whole genome shotgun (WGS) entry which is preliminary data.</text>
</comment>
<feature type="domain" description="Gp5/Type VI secretion system Vgr C-terminal trimerisation" evidence="2">
    <location>
        <begin position="54"/>
        <end position="162"/>
    </location>
</feature>
<dbReference type="Pfam" id="PF22178">
    <property type="entry name" value="Gp5_trimer_C"/>
    <property type="match status" value="1"/>
</dbReference>
<organism evidence="3">
    <name type="scientific">Salmonella enterica subsp. enterica serovar Kintambo</name>
    <dbReference type="NCBI Taxonomy" id="1192730"/>
    <lineage>
        <taxon>Bacteria</taxon>
        <taxon>Pseudomonadati</taxon>
        <taxon>Pseudomonadota</taxon>
        <taxon>Gammaproteobacteria</taxon>
        <taxon>Enterobacterales</taxon>
        <taxon>Enterobacteriaceae</taxon>
        <taxon>Salmonella</taxon>
    </lineage>
</organism>
<gene>
    <name evidence="3" type="ORF">DTU03_24600</name>
</gene>
<dbReference type="Gene3D" id="2.40.50.230">
    <property type="entry name" value="Gp5 N-terminal domain"/>
    <property type="match status" value="1"/>
</dbReference>
<reference evidence="3" key="1">
    <citation type="submission" date="2018-07" db="EMBL/GenBank/DDBJ databases">
        <authorList>
            <person name="Ashton P.M."/>
            <person name="Dallman T."/>
            <person name="Nair S."/>
            <person name="De Pinna E."/>
            <person name="Peters T."/>
            <person name="Grant K."/>
        </authorList>
    </citation>
    <scope>NUCLEOTIDE SEQUENCE</scope>
    <source>
        <strain evidence="3">242348</strain>
    </source>
</reference>
<evidence type="ECO:0000259" key="1">
    <source>
        <dbReference type="Pfam" id="PF04717"/>
    </source>
</evidence>
<protein>
    <submittedName>
        <fullName evidence="3">Type VI secretion system tip protein VgrG</fullName>
    </submittedName>
</protein>
<dbReference type="SUPFAM" id="SSF69349">
    <property type="entry name" value="Phage fibre proteins"/>
    <property type="match status" value="1"/>
</dbReference>
<dbReference type="InterPro" id="IPR054030">
    <property type="entry name" value="Gp5_Vgr_C"/>
</dbReference>
<proteinExistence type="predicted"/>
<accession>A0A5W7S2Y7</accession>
<sequence>WAGKGFGMIQIPRIGQEVLVDFKNGDPDLPIIVGRTYNQDTMPPWGLPGMASQSGIFSHSLYGGPTNGNMLRFDDKTGAEEVKFHAEKDLNTTVKNNETHTVNADRTKTIIHNEITKVHIDRTEDVFGKHTETIKGDRDITVTEGKQSLTVKTGNRTVTVATGTSTETVHGDISITSTTGAIHLTANTQITLTVGQSTLVMNANGTIKLDGPTHLALNPESK</sequence>
<evidence type="ECO:0000259" key="2">
    <source>
        <dbReference type="Pfam" id="PF22178"/>
    </source>
</evidence>
<dbReference type="Pfam" id="PF04717">
    <property type="entry name" value="Phage_base_V"/>
    <property type="match status" value="1"/>
</dbReference>
<name>A0A5W7S2Y7_SALET</name>
<dbReference type="SUPFAM" id="SSF69255">
    <property type="entry name" value="gp5 N-terminal domain-like"/>
    <property type="match status" value="1"/>
</dbReference>
<dbReference type="InterPro" id="IPR006531">
    <property type="entry name" value="Gp5/Vgr_OB"/>
</dbReference>
<dbReference type="EMBL" id="AAHMLI010000063">
    <property type="protein sequence ID" value="EBX8630634.1"/>
    <property type="molecule type" value="Genomic_DNA"/>
</dbReference>
<dbReference type="InterPro" id="IPR037026">
    <property type="entry name" value="Vgr_OB-fold_dom_sf"/>
</dbReference>
<feature type="non-terminal residue" evidence="3">
    <location>
        <position position="1"/>
    </location>
</feature>